<comment type="caution">
    <text evidence="8">The sequence shown here is derived from an EMBL/GenBank/DDBJ whole genome shotgun (WGS) entry which is preliminary data.</text>
</comment>
<evidence type="ECO:0000313" key="8">
    <source>
        <dbReference type="EMBL" id="MBC5662259.1"/>
    </source>
</evidence>
<evidence type="ECO:0000256" key="5">
    <source>
        <dbReference type="SAM" id="MobiDB-lite"/>
    </source>
</evidence>
<feature type="compositionally biased region" description="Basic and acidic residues" evidence="5">
    <location>
        <begin position="379"/>
        <end position="390"/>
    </location>
</feature>
<dbReference type="SMART" id="SM00448">
    <property type="entry name" value="REC"/>
    <property type="match status" value="1"/>
</dbReference>
<dbReference type="EMBL" id="JACOOX010000002">
    <property type="protein sequence ID" value="MBC5662259.1"/>
    <property type="molecule type" value="Genomic_DNA"/>
</dbReference>
<evidence type="ECO:0000256" key="3">
    <source>
        <dbReference type="ARBA" id="ARBA00024867"/>
    </source>
</evidence>
<dbReference type="Pfam" id="PF00072">
    <property type="entry name" value="Response_reg"/>
    <property type="match status" value="1"/>
</dbReference>
<evidence type="ECO:0000256" key="1">
    <source>
        <dbReference type="ARBA" id="ARBA00018672"/>
    </source>
</evidence>
<dbReference type="Gene3D" id="3.40.50.2300">
    <property type="match status" value="1"/>
</dbReference>
<keyword evidence="2 4" id="KW-0597">Phosphoprotein</keyword>
<feature type="transmembrane region" description="Helical" evidence="6">
    <location>
        <begin position="303"/>
        <end position="325"/>
    </location>
</feature>
<comment type="function">
    <text evidence="3">May play the central regulatory role in sporulation. It may be an element of the effector pathway responsible for the activation of sporulation genes in response to nutritional stress. Spo0A may act in concert with spo0H (a sigma factor) to control the expression of some genes that are critical to the sporulation process.</text>
</comment>
<protein>
    <recommendedName>
        <fullName evidence="1">Stage 0 sporulation protein A homolog</fullName>
    </recommendedName>
</protein>
<dbReference type="InterPro" id="IPR001789">
    <property type="entry name" value="Sig_transdc_resp-reg_receiver"/>
</dbReference>
<proteinExistence type="predicted"/>
<dbReference type="InterPro" id="IPR011006">
    <property type="entry name" value="CheY-like_superfamily"/>
</dbReference>
<accession>A0A8I0DTD1</accession>
<keyword evidence="6" id="KW-0812">Transmembrane</keyword>
<evidence type="ECO:0000256" key="4">
    <source>
        <dbReference type="PROSITE-ProRule" id="PRU00169"/>
    </source>
</evidence>
<feature type="compositionally biased region" description="Acidic residues" evidence="5">
    <location>
        <begin position="369"/>
        <end position="378"/>
    </location>
</feature>
<dbReference type="PROSITE" id="PS50110">
    <property type="entry name" value="RESPONSE_REGULATORY"/>
    <property type="match status" value="1"/>
</dbReference>
<keyword evidence="6" id="KW-0472">Membrane</keyword>
<gene>
    <name evidence="8" type="ORF">H8S09_05015</name>
</gene>
<dbReference type="Proteomes" id="UP000615234">
    <property type="component" value="Unassembled WGS sequence"/>
</dbReference>
<dbReference type="RefSeq" id="WP_117822305.1">
    <property type="nucleotide sequence ID" value="NZ_JACOOX010000002.1"/>
</dbReference>
<keyword evidence="6" id="KW-1133">Transmembrane helix</keyword>
<name>A0A8I0DTD1_9FIRM</name>
<reference evidence="8 9" key="1">
    <citation type="submission" date="2020-08" db="EMBL/GenBank/DDBJ databases">
        <title>Genome public.</title>
        <authorList>
            <person name="Liu C."/>
            <person name="Sun Q."/>
        </authorList>
    </citation>
    <scope>NUCLEOTIDE SEQUENCE [LARGE SCALE GENOMIC DNA]</scope>
    <source>
        <strain evidence="8 9">NSJ-10</strain>
    </source>
</reference>
<evidence type="ECO:0000256" key="6">
    <source>
        <dbReference type="SAM" id="Phobius"/>
    </source>
</evidence>
<evidence type="ECO:0000313" key="9">
    <source>
        <dbReference type="Proteomes" id="UP000615234"/>
    </source>
</evidence>
<feature type="region of interest" description="Disordered" evidence="5">
    <location>
        <begin position="368"/>
        <end position="390"/>
    </location>
</feature>
<feature type="modified residue" description="4-aspartylphosphate" evidence="4">
    <location>
        <position position="458"/>
    </location>
</feature>
<feature type="domain" description="Response regulatory" evidence="7">
    <location>
        <begin position="406"/>
        <end position="527"/>
    </location>
</feature>
<sequence length="541" mass="62368">MSKITYVRTQRDKKVAFLLFLFSAILIALIIWGGNVFSKFEQYVDISSKNTIAAMMEQVEHSYQMQINSMYEETERLENYLFDGKTRSVVLADYEDYFIAMENDSVRDIVFVDHTGKYICDDGKTGTLDLGDTKGTLFDVGGQSVQYCTWRNGEEIFVVAKKYEAFYVNENEYEVIAFIYNTNRVNDLFIDSAYGGQAKLYVTNADSMVTYADLDNNEGIVRNYNILDHYLDESVIGEEQYAQITEDFSEGRQNCVTLYKGKNAEYFYYQPLEGTEFFLVFQAPCAVVQSVLTDYQKKVSRSWMVTVVIIACIMLVLAVGTVGAIHMRTWYEYERQTADMHRENNVQLRRMNAVMEETVREYRLAQEGALEEETEEEAAERAAEEEREKERQIREALPRVAFVGERFLLVDDNDMEGLLLQEALTKRGAECTIAKSGEQALKMFKRSKHEKFQYILMDADMPDMDGYQAARRIRLMDHPQAKTIPILAMTYHATPEAMRMAAITGMSGQVEKPVKMQTLALIITKLKSKNRVHPGYDYDRK</sequence>
<dbReference type="PANTHER" id="PTHR45339:SF3">
    <property type="entry name" value="HISTIDINE KINASE"/>
    <property type="match status" value="1"/>
</dbReference>
<evidence type="ECO:0000256" key="2">
    <source>
        <dbReference type="ARBA" id="ARBA00022553"/>
    </source>
</evidence>
<organism evidence="8 9">
    <name type="scientific">Coprococcus hominis</name>
    <name type="common">ex Liu et al. 2022</name>
    <dbReference type="NCBI Taxonomy" id="2763039"/>
    <lineage>
        <taxon>Bacteria</taxon>
        <taxon>Bacillati</taxon>
        <taxon>Bacillota</taxon>
        <taxon>Clostridia</taxon>
        <taxon>Lachnospirales</taxon>
        <taxon>Lachnospiraceae</taxon>
        <taxon>Coprococcus</taxon>
    </lineage>
</organism>
<dbReference type="GO" id="GO:0000160">
    <property type="term" value="P:phosphorelay signal transduction system"/>
    <property type="evidence" value="ECO:0007669"/>
    <property type="project" value="InterPro"/>
</dbReference>
<evidence type="ECO:0000259" key="7">
    <source>
        <dbReference type="PROSITE" id="PS50110"/>
    </source>
</evidence>
<keyword evidence="9" id="KW-1185">Reference proteome</keyword>
<dbReference type="SUPFAM" id="SSF52172">
    <property type="entry name" value="CheY-like"/>
    <property type="match status" value="1"/>
</dbReference>
<dbReference type="AlphaFoldDB" id="A0A8I0DTD1"/>
<feature type="transmembrane region" description="Helical" evidence="6">
    <location>
        <begin position="15"/>
        <end position="34"/>
    </location>
</feature>
<dbReference type="CDD" id="cd17546">
    <property type="entry name" value="REC_hyHK_CKI1_RcsC-like"/>
    <property type="match status" value="1"/>
</dbReference>
<dbReference type="PANTHER" id="PTHR45339">
    <property type="entry name" value="HYBRID SIGNAL TRANSDUCTION HISTIDINE KINASE J"/>
    <property type="match status" value="1"/>
</dbReference>